<sequence length="71" mass="8015">MLKGIKTLHGSGKALLQHQFGSTIMTEESEEVEESEWLEESEKLDESTTTEDDDEPEESDKVEAEVEDDDV</sequence>
<feature type="region of interest" description="Disordered" evidence="1">
    <location>
        <begin position="18"/>
        <end position="71"/>
    </location>
</feature>
<organism evidence="2 3">
    <name type="scientific">Thalictrum thalictroides</name>
    <name type="common">Rue-anemone</name>
    <name type="synonym">Anemone thalictroides</name>
    <dbReference type="NCBI Taxonomy" id="46969"/>
    <lineage>
        <taxon>Eukaryota</taxon>
        <taxon>Viridiplantae</taxon>
        <taxon>Streptophyta</taxon>
        <taxon>Embryophyta</taxon>
        <taxon>Tracheophyta</taxon>
        <taxon>Spermatophyta</taxon>
        <taxon>Magnoliopsida</taxon>
        <taxon>Ranunculales</taxon>
        <taxon>Ranunculaceae</taxon>
        <taxon>Thalictroideae</taxon>
        <taxon>Thalictrum</taxon>
    </lineage>
</organism>
<dbReference type="AlphaFoldDB" id="A0A7J6VC35"/>
<evidence type="ECO:0000256" key="1">
    <source>
        <dbReference type="SAM" id="MobiDB-lite"/>
    </source>
</evidence>
<proteinExistence type="predicted"/>
<accession>A0A7J6VC35</accession>
<reference evidence="2 3" key="1">
    <citation type="submission" date="2020-06" db="EMBL/GenBank/DDBJ databases">
        <title>Transcriptomic and genomic resources for Thalictrum thalictroides and T. hernandezii: Facilitating candidate gene discovery in an emerging model plant lineage.</title>
        <authorList>
            <person name="Arias T."/>
            <person name="Riano-Pachon D.M."/>
            <person name="Di Stilio V.S."/>
        </authorList>
    </citation>
    <scope>NUCLEOTIDE SEQUENCE [LARGE SCALE GENOMIC DNA]</scope>
    <source>
        <strain evidence="3">cv. WT478/WT964</strain>
        <tissue evidence="2">Leaves</tissue>
    </source>
</reference>
<feature type="compositionally biased region" description="Acidic residues" evidence="1">
    <location>
        <begin position="27"/>
        <end position="39"/>
    </location>
</feature>
<dbReference type="EMBL" id="JABWDY010035124">
    <property type="protein sequence ID" value="KAF5182188.1"/>
    <property type="molecule type" value="Genomic_DNA"/>
</dbReference>
<comment type="caution">
    <text evidence="2">The sequence shown here is derived from an EMBL/GenBank/DDBJ whole genome shotgun (WGS) entry which is preliminary data.</text>
</comment>
<feature type="compositionally biased region" description="Acidic residues" evidence="1">
    <location>
        <begin position="47"/>
        <end position="58"/>
    </location>
</feature>
<gene>
    <name evidence="2" type="ORF">FRX31_028225</name>
</gene>
<evidence type="ECO:0000313" key="3">
    <source>
        <dbReference type="Proteomes" id="UP000554482"/>
    </source>
</evidence>
<evidence type="ECO:0000313" key="2">
    <source>
        <dbReference type="EMBL" id="KAF5182188.1"/>
    </source>
</evidence>
<name>A0A7J6VC35_THATH</name>
<protein>
    <submittedName>
        <fullName evidence="2">Uncharacterized protein</fullName>
    </submittedName>
</protein>
<keyword evidence="3" id="KW-1185">Reference proteome</keyword>
<dbReference type="Proteomes" id="UP000554482">
    <property type="component" value="Unassembled WGS sequence"/>
</dbReference>